<keyword evidence="5" id="KW-0444">Lipid biosynthesis</keyword>
<comment type="catalytic activity">
    <reaction evidence="10">
        <text>an acyl-CoA + a 1,2-diacyl-sn-glycerol = a triacyl-sn-glycerol + CoA</text>
        <dbReference type="Rhea" id="RHEA:10868"/>
        <dbReference type="ChEBI" id="CHEBI:17815"/>
        <dbReference type="ChEBI" id="CHEBI:57287"/>
        <dbReference type="ChEBI" id="CHEBI:58342"/>
        <dbReference type="ChEBI" id="CHEBI:64615"/>
        <dbReference type="EC" id="2.3.1.20"/>
    </reaction>
</comment>
<dbReference type="RefSeq" id="WP_101517784.1">
    <property type="nucleotide sequence ID" value="NZ_PKUS01000007.1"/>
</dbReference>
<keyword evidence="15" id="KW-1185">Reference proteome</keyword>
<evidence type="ECO:0000256" key="7">
    <source>
        <dbReference type="ARBA" id="ARBA00022798"/>
    </source>
</evidence>
<dbReference type="InterPro" id="IPR014292">
    <property type="entry name" value="Acyl_transf_WS/DGAT"/>
</dbReference>
<dbReference type="PANTHER" id="PTHR31650">
    <property type="entry name" value="O-ACYLTRANSFERASE (WSD1-LIKE) FAMILY PROTEIN"/>
    <property type="match status" value="1"/>
</dbReference>
<dbReference type="Pfam" id="PF03007">
    <property type="entry name" value="WS_DGAT_cat"/>
    <property type="match status" value="1"/>
</dbReference>
<dbReference type="EMBL" id="PKUS01000007">
    <property type="protein sequence ID" value="PLW69459.1"/>
    <property type="molecule type" value="Genomic_DNA"/>
</dbReference>
<dbReference type="GO" id="GO:0006071">
    <property type="term" value="P:glycerol metabolic process"/>
    <property type="evidence" value="ECO:0007669"/>
    <property type="project" value="UniProtKB-KW"/>
</dbReference>
<dbReference type="GO" id="GO:0019432">
    <property type="term" value="P:triglyceride biosynthetic process"/>
    <property type="evidence" value="ECO:0007669"/>
    <property type="project" value="UniProtKB-UniPathway"/>
</dbReference>
<dbReference type="AlphaFoldDB" id="A0A2N5X4P5"/>
<feature type="region of interest" description="Disordered" evidence="11">
    <location>
        <begin position="474"/>
        <end position="502"/>
    </location>
</feature>
<evidence type="ECO:0000313" key="14">
    <source>
        <dbReference type="EMBL" id="PLW69459.1"/>
    </source>
</evidence>
<dbReference type="GO" id="GO:0004144">
    <property type="term" value="F:diacylglycerol O-acyltransferase activity"/>
    <property type="evidence" value="ECO:0007669"/>
    <property type="project" value="UniProtKB-EC"/>
</dbReference>
<dbReference type="EC" id="2.3.1.20" evidence="4"/>
<organism evidence="14 15">
    <name type="scientific">Pseudohalioglobus lutimaris</name>
    <dbReference type="NCBI Taxonomy" id="1737061"/>
    <lineage>
        <taxon>Bacteria</taxon>
        <taxon>Pseudomonadati</taxon>
        <taxon>Pseudomonadota</taxon>
        <taxon>Gammaproteobacteria</taxon>
        <taxon>Cellvibrionales</taxon>
        <taxon>Halieaceae</taxon>
        <taxon>Pseudohalioglobus</taxon>
    </lineage>
</organism>
<evidence type="ECO:0000256" key="11">
    <source>
        <dbReference type="SAM" id="MobiDB-lite"/>
    </source>
</evidence>
<keyword evidence="6" id="KW-0808">Transferase</keyword>
<protein>
    <recommendedName>
        <fullName evidence="4">diacylglycerol O-acyltransferase</fullName>
        <ecNumber evidence="4">2.3.1.20</ecNumber>
    </recommendedName>
</protein>
<dbReference type="Proteomes" id="UP000235005">
    <property type="component" value="Unassembled WGS sequence"/>
</dbReference>
<evidence type="ECO:0000259" key="13">
    <source>
        <dbReference type="Pfam" id="PF06974"/>
    </source>
</evidence>
<evidence type="ECO:0000256" key="2">
    <source>
        <dbReference type="ARBA" id="ARBA00005189"/>
    </source>
</evidence>
<reference evidence="14 15" key="1">
    <citation type="submission" date="2018-01" db="EMBL/GenBank/DDBJ databases">
        <title>The draft genome sequence of Halioglobus lutimaris HF004.</title>
        <authorList>
            <person name="Du Z.-J."/>
            <person name="Shi M.-J."/>
        </authorList>
    </citation>
    <scope>NUCLEOTIDE SEQUENCE [LARGE SCALE GENOMIC DNA]</scope>
    <source>
        <strain evidence="14 15">HF004</strain>
    </source>
</reference>
<keyword evidence="7" id="KW-0319">Glycerol metabolism</keyword>
<dbReference type="InterPro" id="IPR004255">
    <property type="entry name" value="O-acyltransferase_WSD1_N"/>
</dbReference>
<dbReference type="InterPro" id="IPR045034">
    <property type="entry name" value="O-acyltransferase_WSD1-like"/>
</dbReference>
<dbReference type="SUPFAM" id="SSF52777">
    <property type="entry name" value="CoA-dependent acyltransferases"/>
    <property type="match status" value="1"/>
</dbReference>
<evidence type="ECO:0000313" key="15">
    <source>
        <dbReference type="Proteomes" id="UP000235005"/>
    </source>
</evidence>
<evidence type="ECO:0000256" key="1">
    <source>
        <dbReference type="ARBA" id="ARBA00004771"/>
    </source>
</evidence>
<feature type="compositionally biased region" description="Basic and acidic residues" evidence="11">
    <location>
        <begin position="474"/>
        <end position="487"/>
    </location>
</feature>
<comment type="pathway">
    <text evidence="1">Glycerolipid metabolism; triacylglycerol biosynthesis.</text>
</comment>
<dbReference type="GO" id="GO:0051701">
    <property type="term" value="P:biological process involved in interaction with host"/>
    <property type="evidence" value="ECO:0007669"/>
    <property type="project" value="TreeGrafter"/>
</dbReference>
<dbReference type="UniPathway" id="UPA00282"/>
<dbReference type="PANTHER" id="PTHR31650:SF1">
    <property type="entry name" value="WAX ESTER SYNTHASE_DIACYLGLYCEROL ACYLTRANSFERASE 4-RELATED"/>
    <property type="match status" value="1"/>
</dbReference>
<evidence type="ECO:0000256" key="10">
    <source>
        <dbReference type="ARBA" id="ARBA00048109"/>
    </source>
</evidence>
<evidence type="ECO:0000256" key="4">
    <source>
        <dbReference type="ARBA" id="ARBA00013244"/>
    </source>
</evidence>
<proteinExistence type="inferred from homology"/>
<name>A0A2N5X4P5_9GAMM</name>
<gene>
    <name evidence="14" type="ORF">C0039_08005</name>
</gene>
<dbReference type="Pfam" id="PF06974">
    <property type="entry name" value="WS_DGAT_C"/>
    <property type="match status" value="1"/>
</dbReference>
<dbReference type="GO" id="GO:0005886">
    <property type="term" value="C:plasma membrane"/>
    <property type="evidence" value="ECO:0007669"/>
    <property type="project" value="TreeGrafter"/>
</dbReference>
<evidence type="ECO:0000259" key="12">
    <source>
        <dbReference type="Pfam" id="PF03007"/>
    </source>
</evidence>
<dbReference type="OrthoDB" id="9810950at2"/>
<comment type="caution">
    <text evidence="14">The sequence shown here is derived from an EMBL/GenBank/DDBJ whole genome shotgun (WGS) entry which is preliminary data.</text>
</comment>
<evidence type="ECO:0000256" key="8">
    <source>
        <dbReference type="ARBA" id="ARBA00023098"/>
    </source>
</evidence>
<comment type="pathway">
    <text evidence="2">Lipid metabolism.</text>
</comment>
<feature type="domain" description="O-acyltransferase WSD1 C-terminal" evidence="13">
    <location>
        <begin position="320"/>
        <end position="473"/>
    </location>
</feature>
<dbReference type="GO" id="GO:0001666">
    <property type="term" value="P:response to hypoxia"/>
    <property type="evidence" value="ECO:0007669"/>
    <property type="project" value="TreeGrafter"/>
</dbReference>
<dbReference type="NCBIfam" id="TIGR02946">
    <property type="entry name" value="acyl_WS_DGAT"/>
    <property type="match status" value="1"/>
</dbReference>
<evidence type="ECO:0000256" key="3">
    <source>
        <dbReference type="ARBA" id="ARBA00009587"/>
    </source>
</evidence>
<dbReference type="GO" id="GO:0071731">
    <property type="term" value="P:response to nitric oxide"/>
    <property type="evidence" value="ECO:0007669"/>
    <property type="project" value="TreeGrafter"/>
</dbReference>
<feature type="domain" description="O-acyltransferase WSD1-like N-terminal" evidence="12">
    <location>
        <begin position="4"/>
        <end position="278"/>
    </location>
</feature>
<evidence type="ECO:0000256" key="9">
    <source>
        <dbReference type="ARBA" id="ARBA00023315"/>
    </source>
</evidence>
<evidence type="ECO:0000256" key="5">
    <source>
        <dbReference type="ARBA" id="ARBA00022516"/>
    </source>
</evidence>
<keyword evidence="8" id="KW-0443">Lipid metabolism</keyword>
<evidence type="ECO:0000256" key="6">
    <source>
        <dbReference type="ARBA" id="ARBA00022679"/>
    </source>
</evidence>
<comment type="similarity">
    <text evidence="3">Belongs to the long-chain O-acyltransferase family.</text>
</comment>
<accession>A0A2N5X4P5</accession>
<keyword evidence="9" id="KW-0012">Acyltransferase</keyword>
<dbReference type="InterPro" id="IPR009721">
    <property type="entry name" value="O-acyltransferase_WSD1_C"/>
</dbReference>
<sequence length="502" mass="56085">MEPLTSLDASFILAESPGTPMHISSISIYDPSTALEDSAADTPMRFKEIMYRFEQAIYEVPMLRRRLVEVPANMDFPYWIEDPNFDIEFHVRHIALPEPGDWRQFFIQLARLHARQLDMDRPLWEIYVIEGLDHLDGIPPGSFAVVQKVHHAAMDGISVKKMFMALHDTQPIRRERARHTEPLLREQRPGTLSMMVRATGQAAKRPLRLGRTAVRVIESLRRVDRAEKQGEIDAEIVPPRCRFSGETSPYRVVTGASFDREEFMQLRRLLPGITLNDLALSVCGGALRHYLQERGELPDAPLVAQVPVDIRAVAEQQGGGNQISTLNASCGSDIEDPVARLQAVSKSTSAGKKRLQAMGASLIPEAIEAMGPQITKALYNLIYNSASAGLLGKIMPESPNLVFSNMPGPVDPVYFCGAELIWGTGLGPIMPNNGLFIAVSSIRDKMIYGVTACREMLPDPERFQHCLEKSYEETRQALRQHATQEKTRGRRGRRKTQGPAGK</sequence>